<keyword evidence="7" id="KW-1185">Reference proteome</keyword>
<evidence type="ECO:0000259" key="4">
    <source>
        <dbReference type="Pfam" id="PF00725"/>
    </source>
</evidence>
<dbReference type="Gene3D" id="1.10.1040.10">
    <property type="entry name" value="N-(1-d-carboxylethyl)-l-norvaline Dehydrogenase, domain 2"/>
    <property type="match status" value="2"/>
</dbReference>
<dbReference type="InterPro" id="IPR013328">
    <property type="entry name" value="6PGD_dom2"/>
</dbReference>
<dbReference type="SUPFAM" id="SSF51735">
    <property type="entry name" value="NAD(P)-binding Rossmann-fold domains"/>
    <property type="match status" value="1"/>
</dbReference>
<dbReference type="Proteomes" id="UP001501490">
    <property type="component" value="Unassembled WGS sequence"/>
</dbReference>
<accession>A0ABP6ZY36</accession>
<dbReference type="PANTHER" id="PTHR48075:SF9">
    <property type="entry name" value="3-HYDROXYBUTYRYL-COA DEHYDROGENASE"/>
    <property type="match status" value="1"/>
</dbReference>
<dbReference type="InterPro" id="IPR036291">
    <property type="entry name" value="NAD(P)-bd_dom_sf"/>
</dbReference>
<comment type="pathway">
    <text evidence="1">Lipid metabolism; butanoate metabolism.</text>
</comment>
<feature type="domain" description="3-hydroxyacyl-CoA dehydrogenase C-terminal" evidence="4">
    <location>
        <begin position="179"/>
        <end position="274"/>
    </location>
</feature>
<feature type="domain" description="3-hydroxyacyl-CoA dehydrogenase NAD binding" evidence="5">
    <location>
        <begin position="2"/>
        <end position="176"/>
    </location>
</feature>
<evidence type="ECO:0000256" key="2">
    <source>
        <dbReference type="ARBA" id="ARBA00009463"/>
    </source>
</evidence>
<name>A0ABP6ZY36_9ACTN</name>
<evidence type="ECO:0000256" key="3">
    <source>
        <dbReference type="ARBA" id="ARBA00023002"/>
    </source>
</evidence>
<protein>
    <recommendedName>
        <fullName evidence="8">3-hydroxybutyryl-CoA dehydrogenase</fullName>
    </recommendedName>
</protein>
<sequence>MVGLGTMGAGIAEVFARNGWQVSGIEVTDAALERGKSILVRSTDRAVETGKLSTADRDDLVGRIEFGGDLAAVADADVVVEAVFEDLATKRNLFADLDRRTRPDALLATNTSSLSITAIAAATEHPERVVGVHFFNPAPVQRLVELISTVLTAPETIERAQQLLDDLGKTTITCADRAGFVVNTLLVGYLNRAARLYGEGFASREEIDAAMVEAGNPMGPLTLMDLVGHDVSLAVLHRMYDETKDRLVAPTPVLTQLVEAGWLGRKTGRGFYGYGPDGVTDAPGPGPKARASRAGELPMALLAPYLNSCLKMVGSWYATPDQIDTGMSLGCRMPKPFDVLAQLGPREVLAAQQQIFAESAEPGDRPALLLERLAAADDPATALVALREVL</sequence>
<gene>
    <name evidence="6" type="ORF">GCM10022236_23060</name>
</gene>
<dbReference type="InterPro" id="IPR006176">
    <property type="entry name" value="3-OHacyl-CoA_DH_NAD-bd"/>
</dbReference>
<dbReference type="SUPFAM" id="SSF48179">
    <property type="entry name" value="6-phosphogluconate dehydrogenase C-terminal domain-like"/>
    <property type="match status" value="2"/>
</dbReference>
<dbReference type="NCBIfam" id="NF005875">
    <property type="entry name" value="PRK07819.1"/>
    <property type="match status" value="1"/>
</dbReference>
<comment type="caution">
    <text evidence="6">The sequence shown here is derived from an EMBL/GenBank/DDBJ whole genome shotgun (WGS) entry which is preliminary data.</text>
</comment>
<evidence type="ECO:0000256" key="1">
    <source>
        <dbReference type="ARBA" id="ARBA00005086"/>
    </source>
</evidence>
<evidence type="ECO:0008006" key="8">
    <source>
        <dbReference type="Google" id="ProtNLM"/>
    </source>
</evidence>
<reference evidence="7" key="1">
    <citation type="journal article" date="2019" name="Int. J. Syst. Evol. Microbiol.">
        <title>The Global Catalogue of Microorganisms (GCM) 10K type strain sequencing project: providing services to taxonomists for standard genome sequencing and annotation.</title>
        <authorList>
            <consortium name="The Broad Institute Genomics Platform"/>
            <consortium name="The Broad Institute Genome Sequencing Center for Infectious Disease"/>
            <person name="Wu L."/>
            <person name="Ma J."/>
        </authorList>
    </citation>
    <scope>NUCLEOTIDE SEQUENCE [LARGE SCALE GENOMIC DNA]</scope>
    <source>
        <strain evidence="7">JCM 16929</strain>
    </source>
</reference>
<dbReference type="EMBL" id="BAABAB010000016">
    <property type="protein sequence ID" value="GAA3620259.1"/>
    <property type="molecule type" value="Genomic_DNA"/>
</dbReference>
<dbReference type="Pfam" id="PF02737">
    <property type="entry name" value="3HCDH_N"/>
    <property type="match status" value="1"/>
</dbReference>
<dbReference type="Pfam" id="PF00725">
    <property type="entry name" value="3HCDH"/>
    <property type="match status" value="2"/>
</dbReference>
<evidence type="ECO:0000313" key="7">
    <source>
        <dbReference type="Proteomes" id="UP001501490"/>
    </source>
</evidence>
<dbReference type="InterPro" id="IPR008927">
    <property type="entry name" value="6-PGluconate_DH-like_C_sf"/>
</dbReference>
<feature type="domain" description="3-hydroxyacyl-CoA dehydrogenase C-terminal" evidence="4">
    <location>
        <begin position="301"/>
        <end position="378"/>
    </location>
</feature>
<proteinExistence type="inferred from homology"/>
<comment type="similarity">
    <text evidence="2">Belongs to the 3-hydroxyacyl-CoA dehydrogenase family.</text>
</comment>
<evidence type="ECO:0000259" key="5">
    <source>
        <dbReference type="Pfam" id="PF02737"/>
    </source>
</evidence>
<dbReference type="Gene3D" id="3.40.50.720">
    <property type="entry name" value="NAD(P)-binding Rossmann-like Domain"/>
    <property type="match status" value="1"/>
</dbReference>
<dbReference type="InterPro" id="IPR006108">
    <property type="entry name" value="3HC_DH_C"/>
</dbReference>
<evidence type="ECO:0000313" key="6">
    <source>
        <dbReference type="EMBL" id="GAA3620259.1"/>
    </source>
</evidence>
<keyword evidence="3" id="KW-0560">Oxidoreductase</keyword>
<organism evidence="6 7">
    <name type="scientific">Microlunatus ginsengisoli</name>
    <dbReference type="NCBI Taxonomy" id="363863"/>
    <lineage>
        <taxon>Bacteria</taxon>
        <taxon>Bacillati</taxon>
        <taxon>Actinomycetota</taxon>
        <taxon>Actinomycetes</taxon>
        <taxon>Propionibacteriales</taxon>
        <taxon>Propionibacteriaceae</taxon>
        <taxon>Microlunatus</taxon>
    </lineage>
</organism>
<dbReference type="PANTHER" id="PTHR48075">
    <property type="entry name" value="3-HYDROXYACYL-COA DEHYDROGENASE FAMILY PROTEIN"/>
    <property type="match status" value="1"/>
</dbReference>